<dbReference type="AlphaFoldDB" id="A0A0E9N7L2"/>
<evidence type="ECO:0000256" key="4">
    <source>
        <dbReference type="RuleBase" id="RU003345"/>
    </source>
</evidence>
<proteinExistence type="inferred from homology"/>
<dbReference type="Gene3D" id="3.40.309.10">
    <property type="entry name" value="Aldehyde Dehydrogenase, Chain A, domain 2"/>
    <property type="match status" value="1"/>
</dbReference>
<protein>
    <recommendedName>
        <fullName evidence="5">Aldehyde dehydrogenase domain-containing protein</fullName>
    </recommendedName>
</protein>
<feature type="domain" description="Aldehyde dehydrogenase" evidence="5">
    <location>
        <begin position="135"/>
        <end position="603"/>
    </location>
</feature>
<reference evidence="6 7" key="1">
    <citation type="journal article" date="2011" name="J. Gen. Appl. Microbiol.">
        <title>Draft genome sequencing of the enigmatic yeast Saitoella complicata.</title>
        <authorList>
            <person name="Nishida H."/>
            <person name="Hamamoto M."/>
            <person name="Sugiyama J."/>
        </authorList>
    </citation>
    <scope>NUCLEOTIDE SEQUENCE [LARGE SCALE GENOMIC DNA]</scope>
    <source>
        <strain evidence="6 7">NRRL Y-17804</strain>
    </source>
</reference>
<feature type="active site" evidence="3">
    <location>
        <position position="368"/>
    </location>
</feature>
<evidence type="ECO:0000313" key="7">
    <source>
        <dbReference type="Proteomes" id="UP000033140"/>
    </source>
</evidence>
<dbReference type="Pfam" id="PF00171">
    <property type="entry name" value="Aldedh"/>
    <property type="match status" value="1"/>
</dbReference>
<comment type="caution">
    <text evidence="6">The sequence shown here is derived from an EMBL/GenBank/DDBJ whole genome shotgun (WGS) entry which is preliminary data.</text>
</comment>
<dbReference type="InterPro" id="IPR016163">
    <property type="entry name" value="Ald_DH_C"/>
</dbReference>
<dbReference type="InterPro" id="IPR016162">
    <property type="entry name" value="Ald_DH_N"/>
</dbReference>
<organism evidence="6 7">
    <name type="scientific">Saitoella complicata (strain BCRC 22490 / CBS 7301 / JCM 7358 / NBRC 10748 / NRRL Y-17804)</name>
    <dbReference type="NCBI Taxonomy" id="698492"/>
    <lineage>
        <taxon>Eukaryota</taxon>
        <taxon>Fungi</taxon>
        <taxon>Dikarya</taxon>
        <taxon>Ascomycota</taxon>
        <taxon>Taphrinomycotina</taxon>
        <taxon>Taphrinomycotina incertae sedis</taxon>
        <taxon>Saitoella</taxon>
    </lineage>
</organism>
<evidence type="ECO:0000256" key="2">
    <source>
        <dbReference type="ARBA" id="ARBA00023002"/>
    </source>
</evidence>
<dbReference type="InterPro" id="IPR015590">
    <property type="entry name" value="Aldehyde_DH_dom"/>
</dbReference>
<dbReference type="FunFam" id="3.40.309.10:FF:000012">
    <property type="entry name" value="Betaine aldehyde dehydrogenase"/>
    <property type="match status" value="1"/>
</dbReference>
<dbReference type="Proteomes" id="UP000033140">
    <property type="component" value="Unassembled WGS sequence"/>
</dbReference>
<dbReference type="InterPro" id="IPR029510">
    <property type="entry name" value="Ald_DH_CS_GLU"/>
</dbReference>
<dbReference type="FunFam" id="3.40.605.10:FF:000001">
    <property type="entry name" value="Aldehyde dehydrogenase 1"/>
    <property type="match status" value="1"/>
</dbReference>
<dbReference type="PROSITE" id="PS00687">
    <property type="entry name" value="ALDEHYDE_DEHYDR_GLU"/>
    <property type="match status" value="1"/>
</dbReference>
<accession>A0A0E9N7L2</accession>
<dbReference type="SUPFAM" id="SSF53720">
    <property type="entry name" value="ALDH-like"/>
    <property type="match status" value="1"/>
</dbReference>
<name>A0A0E9N7L2_SAICN</name>
<dbReference type="EMBL" id="BACD03000001">
    <property type="protein sequence ID" value="GAO45798.1"/>
    <property type="molecule type" value="Genomic_DNA"/>
</dbReference>
<dbReference type="Gene3D" id="3.40.605.10">
    <property type="entry name" value="Aldehyde Dehydrogenase, Chain A, domain 1"/>
    <property type="match status" value="1"/>
</dbReference>
<gene>
    <name evidence="6" type="ORF">G7K_0049-t1</name>
</gene>
<dbReference type="PANTHER" id="PTHR11699">
    <property type="entry name" value="ALDEHYDE DEHYDROGENASE-RELATED"/>
    <property type="match status" value="1"/>
</dbReference>
<reference evidence="6 7" key="3">
    <citation type="journal article" date="2015" name="Genome Announc.">
        <title>Draft Genome Sequence of the Archiascomycetous Yeast Saitoella complicata.</title>
        <authorList>
            <person name="Yamauchi K."/>
            <person name="Kondo S."/>
            <person name="Hamamoto M."/>
            <person name="Takahashi Y."/>
            <person name="Ogura Y."/>
            <person name="Hayashi T."/>
            <person name="Nishida H."/>
        </authorList>
    </citation>
    <scope>NUCLEOTIDE SEQUENCE [LARGE SCALE GENOMIC DNA]</scope>
    <source>
        <strain evidence="6 7">NRRL Y-17804</strain>
    </source>
</reference>
<comment type="similarity">
    <text evidence="1 4">Belongs to the aldehyde dehydrogenase family.</text>
</comment>
<sequence>MALPFDASRGWVGWYAWAWYVDQLRLRAYPASTRRIGLARLHASAAPPPLPACTHPLRFSTSTLVAIDRPPRLPNTGGLIHPRLEQFSSYKLQAISSNHQDSMPPSADTSSASNILAAPKRIETRLYINGEFRDAVSGKTFTLVNPATDEPVAQIAEADKEDVDAAVDAAEAAYPAWRDMDGHARAACLRKLAALIRENVDAFAYLEAVSMGRPVYNYDNDCEFAAASIEYMAGAIHHLHGETSLQSDGYLNLTLRQPFGVCAAIIPWNVPMIMFAWKLGPCLAAGNTLVLKSSEKAPLTSIKMAELIHQAGFPPGVINIIGGFGPTAGAAMAKHMKVRKIAFTGSARTGKLIQEMASQSNLKNVTLELGGKSPCVVFDDADIDAAVAGSQFSIQWNSGQICIANSRIYVHEKIAEEFTQKFVKSFGSVKIGNPLDKDTRHGPQADKLQLANIKRFLEKGKAEGGELLLGGAQVTMDGTEASGDEAKGCFVHPTVFSNVPESATIVKEEIFGPVLAINTFTSEDEVLARCNDTEYGLYAAVYTKSLDRAIKFAKGMEAGTVGVNCTSPSGLFVDMPFGGFKQSGVGRECGMDSLHHWSEVKTVAIKLS</sequence>
<dbReference type="InterPro" id="IPR016161">
    <property type="entry name" value="Ald_DH/histidinol_DH"/>
</dbReference>
<evidence type="ECO:0000313" key="6">
    <source>
        <dbReference type="EMBL" id="GAO45798.1"/>
    </source>
</evidence>
<reference evidence="6 7" key="2">
    <citation type="journal article" date="2014" name="J. Gen. Appl. Microbiol.">
        <title>The early diverging ascomycetous budding yeast Saitoella complicata has three histone deacetylases belonging to the Clr6, Hos2, and Rpd3 lineages.</title>
        <authorList>
            <person name="Nishida H."/>
            <person name="Matsumoto T."/>
            <person name="Kondo S."/>
            <person name="Hamamoto M."/>
            <person name="Yoshikawa H."/>
        </authorList>
    </citation>
    <scope>NUCLEOTIDE SEQUENCE [LARGE SCALE GENOMIC DNA]</scope>
    <source>
        <strain evidence="6 7">NRRL Y-17804</strain>
    </source>
</reference>
<dbReference type="STRING" id="698492.A0A0E9N7L2"/>
<dbReference type="OMA" id="WNFPLMF"/>
<dbReference type="GO" id="GO:0016620">
    <property type="term" value="F:oxidoreductase activity, acting on the aldehyde or oxo group of donors, NAD or NADP as acceptor"/>
    <property type="evidence" value="ECO:0007669"/>
    <property type="project" value="InterPro"/>
</dbReference>
<evidence type="ECO:0000259" key="5">
    <source>
        <dbReference type="Pfam" id="PF00171"/>
    </source>
</evidence>
<evidence type="ECO:0000256" key="3">
    <source>
        <dbReference type="PROSITE-ProRule" id="PRU10007"/>
    </source>
</evidence>
<keyword evidence="2 4" id="KW-0560">Oxidoreductase</keyword>
<evidence type="ECO:0000256" key="1">
    <source>
        <dbReference type="ARBA" id="ARBA00009986"/>
    </source>
</evidence>
<keyword evidence="7" id="KW-1185">Reference proteome</keyword>